<evidence type="ECO:0000256" key="2">
    <source>
        <dbReference type="SAM" id="Phobius"/>
    </source>
</evidence>
<protein>
    <submittedName>
        <fullName evidence="3">Uncharacterized protein</fullName>
    </submittedName>
</protein>
<keyword evidence="2" id="KW-0812">Transmembrane</keyword>
<sequence>MTAYPEIQRDDNRLPELIQAQIGKLNELDEGVKKALADAELAETSAKKAREQSADRGFFTDKKKAAIEGLQQAGIALADAVTSGTKAQKLSFEMQKRLADVTKYLFTLGVSNIAANRTVVRELEMRLRSASEEELSELARTEVLSVIKQLKEQEDLLRKQDQMGRTLGGHDTKISLLLDQTDDLGQAVKEQVDLYHTLAETVGTLQQESERQQADLSSLQKQSLAQQLELEALGKGLVQADSRTLAETQELKLRLQDQHAQQTTFANLLKYLEQSSQSRQQEIKALQQHISAQQEELEQLRTASTQAGSQAEQSIASLRSRLNMRTALLAIWVMAIPVAIYFLR</sequence>
<reference evidence="3 4" key="1">
    <citation type="submission" date="2024-01" db="EMBL/GenBank/DDBJ databases">
        <title>Draft genome sequences of nine bacterial species from freshwater ponds near Washington, DC.</title>
        <authorList>
            <person name="Pavloudi C."/>
            <person name="Oliver L."/>
            <person name="Slattery K."/>
            <person name="Lissner G."/>
            <person name="Saw J.H."/>
        </authorList>
    </citation>
    <scope>NUCLEOTIDE SEQUENCE [LARGE SCALE GENOMIC DNA]</scope>
    <source>
        <strain evidence="4">TB1-E2</strain>
    </source>
</reference>
<keyword evidence="2" id="KW-1133">Transmembrane helix</keyword>
<evidence type="ECO:0000256" key="1">
    <source>
        <dbReference type="SAM" id="Coils"/>
    </source>
</evidence>
<accession>A0ABZ2GPZ7</accession>
<keyword evidence="1" id="KW-0175">Coiled coil</keyword>
<dbReference type="RefSeq" id="WP_338680961.1">
    <property type="nucleotide sequence ID" value="NZ_CP142523.1"/>
</dbReference>
<dbReference type="Proteomes" id="UP001373909">
    <property type="component" value="Chromosome"/>
</dbReference>
<dbReference type="EMBL" id="CP142523">
    <property type="protein sequence ID" value="WWO47858.1"/>
    <property type="molecule type" value="Genomic_DNA"/>
</dbReference>
<keyword evidence="4" id="KW-1185">Reference proteome</keyword>
<evidence type="ECO:0000313" key="3">
    <source>
        <dbReference type="EMBL" id="WWO47858.1"/>
    </source>
</evidence>
<proteinExistence type="predicted"/>
<organism evidence="3 4">
    <name type="scientific">Janthinobacterium aestuarii</name>
    <dbReference type="NCBI Taxonomy" id="2985511"/>
    <lineage>
        <taxon>Bacteria</taxon>
        <taxon>Pseudomonadati</taxon>
        <taxon>Pseudomonadota</taxon>
        <taxon>Betaproteobacteria</taxon>
        <taxon>Burkholderiales</taxon>
        <taxon>Oxalobacteraceae</taxon>
        <taxon>Janthinobacterium</taxon>
    </lineage>
</organism>
<evidence type="ECO:0000313" key="4">
    <source>
        <dbReference type="Proteomes" id="UP001373909"/>
    </source>
</evidence>
<name>A0ABZ2GPZ7_9BURK</name>
<keyword evidence="2" id="KW-0472">Membrane</keyword>
<feature type="coiled-coil region" evidence="1">
    <location>
        <begin position="276"/>
        <end position="303"/>
    </location>
</feature>
<feature type="transmembrane region" description="Helical" evidence="2">
    <location>
        <begin position="326"/>
        <end position="343"/>
    </location>
</feature>
<gene>
    <name evidence="3" type="ORF">OPV09_07080</name>
</gene>